<name>A0A246RZ85_9GAMM</name>
<feature type="region of interest" description="Disordered" evidence="1">
    <location>
        <begin position="60"/>
        <end position="79"/>
    </location>
</feature>
<evidence type="ECO:0000256" key="1">
    <source>
        <dbReference type="SAM" id="MobiDB-lite"/>
    </source>
</evidence>
<evidence type="ECO:0000313" key="3">
    <source>
        <dbReference type="Proteomes" id="UP000197334"/>
    </source>
</evidence>
<dbReference type="AlphaFoldDB" id="A0A246RZ85"/>
<dbReference type="OrthoDB" id="5616219at2"/>
<protein>
    <submittedName>
        <fullName evidence="2">Uncharacterized protein</fullName>
    </submittedName>
</protein>
<sequence>MYAVEFETDIENEFIRLPQFEKLKNRHVKVIVLTEDSPSEIPMSEAQVVTPRRRPAKVPPIRFNEDSFDTVPDSSWDFS</sequence>
<keyword evidence="3" id="KW-1185">Reference proteome</keyword>
<dbReference type="Proteomes" id="UP000197334">
    <property type="component" value="Unassembled WGS sequence"/>
</dbReference>
<dbReference type="RefSeq" id="WP_088701293.1">
    <property type="nucleotide sequence ID" value="NZ_JPUA01000034.1"/>
</dbReference>
<organism evidence="2 3">
    <name type="scientific">Halomonas campaniensis</name>
    <dbReference type="NCBI Taxonomy" id="213554"/>
    <lineage>
        <taxon>Bacteria</taxon>
        <taxon>Pseudomonadati</taxon>
        <taxon>Pseudomonadota</taxon>
        <taxon>Gammaproteobacteria</taxon>
        <taxon>Oceanospirillales</taxon>
        <taxon>Halomonadaceae</taxon>
        <taxon>Halomonas</taxon>
    </lineage>
</organism>
<evidence type="ECO:0000313" key="2">
    <source>
        <dbReference type="EMBL" id="OWV29277.1"/>
    </source>
</evidence>
<proteinExistence type="predicted"/>
<dbReference type="EMBL" id="JPUA01000034">
    <property type="protein sequence ID" value="OWV29277.1"/>
    <property type="molecule type" value="Genomic_DNA"/>
</dbReference>
<accession>A0A246RZ85</accession>
<reference evidence="2 3" key="1">
    <citation type="submission" date="2014-08" db="EMBL/GenBank/DDBJ databases">
        <title>Draft genome sequence of a novel L-asparaginase producing marine bacterium, Halomonas campaniensis.</title>
        <authorList>
            <person name="Sundarakrishnan B."/>
            <person name="Moushumi Priya A."/>
            <person name="Raman G."/>
            <person name="Sakthivel N."/>
            <person name="Park S."/>
            <person name="Jayachandran S."/>
        </authorList>
    </citation>
    <scope>NUCLEOTIDE SEQUENCE [LARGE SCALE GENOMIC DNA]</scope>
    <source>
        <strain evidence="2 3">SK03</strain>
    </source>
</reference>
<comment type="caution">
    <text evidence="2">The sequence shown here is derived from an EMBL/GenBank/DDBJ whole genome shotgun (WGS) entry which is preliminary data.</text>
</comment>
<gene>
    <name evidence="2" type="ORF">JI62_16975</name>
</gene>